<feature type="binding site" evidence="8">
    <location>
        <position position="298"/>
    </location>
    <ligand>
        <name>Zn(2+)</name>
        <dbReference type="ChEBI" id="CHEBI:29105"/>
        <label>2</label>
    </ligand>
</feature>
<proteinExistence type="inferred from homology"/>
<reference evidence="11" key="1">
    <citation type="submission" date="2020-10" db="EMBL/GenBank/DDBJ databases">
        <authorList>
            <person name="Gilroy R."/>
        </authorList>
    </citation>
    <scope>NUCLEOTIDE SEQUENCE</scope>
    <source>
        <strain evidence="11">G3-3990</strain>
    </source>
</reference>
<feature type="signal peptide" evidence="10">
    <location>
        <begin position="1"/>
        <end position="23"/>
    </location>
</feature>
<feature type="binding site" evidence="8">
    <location>
        <position position="41"/>
    </location>
    <ligand>
        <name>Mg(2+)</name>
        <dbReference type="ChEBI" id="CHEBI:18420"/>
    </ligand>
</feature>
<evidence type="ECO:0000313" key="12">
    <source>
        <dbReference type="Proteomes" id="UP000823641"/>
    </source>
</evidence>
<evidence type="ECO:0000256" key="10">
    <source>
        <dbReference type="SAM" id="SignalP"/>
    </source>
</evidence>
<evidence type="ECO:0000256" key="5">
    <source>
        <dbReference type="ARBA" id="ARBA00022833"/>
    </source>
</evidence>
<evidence type="ECO:0000256" key="2">
    <source>
        <dbReference type="ARBA" id="ARBA00022553"/>
    </source>
</evidence>
<accession>A0A9D9HRQ3</accession>
<evidence type="ECO:0000256" key="3">
    <source>
        <dbReference type="ARBA" id="ARBA00022723"/>
    </source>
</evidence>
<gene>
    <name evidence="11" type="ORF">IAA73_00195</name>
</gene>
<dbReference type="PROSITE" id="PS51257">
    <property type="entry name" value="PROKAR_LIPOPROTEIN"/>
    <property type="match status" value="1"/>
</dbReference>
<comment type="similarity">
    <text evidence="1 9">Belongs to the alkaline phosphatase family.</text>
</comment>
<keyword evidence="5 8" id="KW-0862">Zinc</keyword>
<name>A0A9D9HRQ3_9BACT</name>
<keyword evidence="10" id="KW-0732">Signal</keyword>
<feature type="binding site" evidence="8">
    <location>
        <position position="256"/>
    </location>
    <ligand>
        <name>Zn(2+)</name>
        <dbReference type="ChEBI" id="CHEBI:29105"/>
        <label>2</label>
    </ligand>
</feature>
<keyword evidence="4" id="KW-0378">Hydrolase</keyword>
<comment type="cofactor">
    <cofactor evidence="8">
        <name>Mg(2+)</name>
        <dbReference type="ChEBI" id="CHEBI:18420"/>
    </cofactor>
    <text evidence="8">Binds 1 Mg(2+) ion.</text>
</comment>
<feature type="binding site" evidence="8">
    <location>
        <position position="41"/>
    </location>
    <ligand>
        <name>Zn(2+)</name>
        <dbReference type="ChEBI" id="CHEBI:29105"/>
        <label>2</label>
    </ligand>
</feature>
<dbReference type="InterPro" id="IPR018299">
    <property type="entry name" value="Alkaline_phosphatase_AS"/>
</dbReference>
<evidence type="ECO:0000256" key="9">
    <source>
        <dbReference type="RuleBase" id="RU003946"/>
    </source>
</evidence>
<evidence type="ECO:0000256" key="4">
    <source>
        <dbReference type="ARBA" id="ARBA00022801"/>
    </source>
</evidence>
<dbReference type="Pfam" id="PF00245">
    <property type="entry name" value="Alk_phosphatase"/>
    <property type="match status" value="1"/>
</dbReference>
<dbReference type="Gene3D" id="3.40.720.10">
    <property type="entry name" value="Alkaline Phosphatase, subunit A"/>
    <property type="match status" value="1"/>
</dbReference>
<dbReference type="GO" id="GO:0004035">
    <property type="term" value="F:alkaline phosphatase activity"/>
    <property type="evidence" value="ECO:0007669"/>
    <property type="project" value="TreeGrafter"/>
</dbReference>
<keyword evidence="2" id="KW-0597">Phosphoprotein</keyword>
<dbReference type="PRINTS" id="PR00113">
    <property type="entry name" value="ALKPHPHTASE"/>
</dbReference>
<dbReference type="PANTHER" id="PTHR11596">
    <property type="entry name" value="ALKALINE PHOSPHATASE"/>
    <property type="match status" value="1"/>
</dbReference>
<keyword evidence="6 8" id="KW-0460">Magnesium</keyword>
<organism evidence="11 12">
    <name type="scientific">Candidatus Gallipaludibacter merdavium</name>
    <dbReference type="NCBI Taxonomy" id="2840839"/>
    <lineage>
        <taxon>Bacteria</taxon>
        <taxon>Pseudomonadati</taxon>
        <taxon>Bacteroidota</taxon>
        <taxon>Bacteroidia</taxon>
        <taxon>Bacteroidales</taxon>
        <taxon>Candidatus Gallipaludibacter</taxon>
    </lineage>
</organism>
<evidence type="ECO:0000256" key="1">
    <source>
        <dbReference type="ARBA" id="ARBA00005984"/>
    </source>
</evidence>
<feature type="binding site" evidence="8">
    <location>
        <position position="260"/>
    </location>
    <ligand>
        <name>Zn(2+)</name>
        <dbReference type="ChEBI" id="CHEBI:29105"/>
        <label>2</label>
    </ligand>
</feature>
<dbReference type="EMBL" id="JADIMG010000002">
    <property type="protein sequence ID" value="MBO8458745.1"/>
    <property type="molecule type" value="Genomic_DNA"/>
</dbReference>
<dbReference type="SMART" id="SM00098">
    <property type="entry name" value="alkPPc"/>
    <property type="match status" value="1"/>
</dbReference>
<dbReference type="CDD" id="cd16012">
    <property type="entry name" value="ALP"/>
    <property type="match status" value="1"/>
</dbReference>
<feature type="binding site" evidence="8">
    <location>
        <position position="342"/>
    </location>
    <ligand>
        <name>Zn(2+)</name>
        <dbReference type="ChEBI" id="CHEBI:29105"/>
        <label>2</label>
    </ligand>
</feature>
<dbReference type="PANTHER" id="PTHR11596:SF5">
    <property type="entry name" value="ALKALINE PHOSPHATASE"/>
    <property type="match status" value="1"/>
</dbReference>
<dbReference type="AlphaFoldDB" id="A0A9D9HRQ3"/>
<sequence>MNRKFLLYSLLLALTLASCTTCKQEQTCEVKPKNVILLIGDGMGLPHVVAAMAEREQPLNMERCTHTGLSKTYSASHYVTDSGAGGTAIACGVKTNNNMIGMDKDSVPAESVLEVAERNGLSTGVVVTCGLTHATPAAFIAHQIDRHMSQEIALDFLTKEVDVCIGGDRAAFEKREDGRNLLNELKDKGYTIVNGIDSMMAVKEGKLIGFLQGNAYDIPKMPERGDVLPKGVQTAVNILSQNDKGFFLMVEGSQIDWGAHANDMSYLLQEVYDFDEAVGKAIDFAEQNGETLVIVTADHETGGLTLVQETPDGNISWQEMSSYGAARPQNRKYIAKFSTTGHSGCMVPVYAYGPGAEEFTGIMENTAFKNKILKLLNIQ</sequence>
<reference evidence="11" key="2">
    <citation type="journal article" date="2021" name="PeerJ">
        <title>Extensive microbial diversity within the chicken gut microbiome revealed by metagenomics and culture.</title>
        <authorList>
            <person name="Gilroy R."/>
            <person name="Ravi A."/>
            <person name="Getino M."/>
            <person name="Pursley I."/>
            <person name="Horton D.L."/>
            <person name="Alikhan N.F."/>
            <person name="Baker D."/>
            <person name="Gharbi K."/>
            <person name="Hall N."/>
            <person name="Watson M."/>
            <person name="Adriaenssens E.M."/>
            <person name="Foster-Nyarko E."/>
            <person name="Jarju S."/>
            <person name="Secka A."/>
            <person name="Antonio M."/>
            <person name="Oren A."/>
            <person name="Chaudhuri R.R."/>
            <person name="La Ragione R."/>
            <person name="Hildebrand F."/>
            <person name="Pallen M.J."/>
        </authorList>
    </citation>
    <scope>NUCLEOTIDE SEQUENCE</scope>
    <source>
        <strain evidence="11">G3-3990</strain>
    </source>
</reference>
<evidence type="ECO:0000256" key="8">
    <source>
        <dbReference type="PIRSR" id="PIRSR601952-2"/>
    </source>
</evidence>
<dbReference type="GO" id="GO:0046872">
    <property type="term" value="F:metal ion binding"/>
    <property type="evidence" value="ECO:0007669"/>
    <property type="project" value="UniProtKB-KW"/>
</dbReference>
<feature type="active site" description="Phosphoserine intermediate" evidence="7">
    <location>
        <position position="82"/>
    </location>
</feature>
<evidence type="ECO:0000313" key="11">
    <source>
        <dbReference type="EMBL" id="MBO8458745.1"/>
    </source>
</evidence>
<dbReference type="InterPro" id="IPR017850">
    <property type="entry name" value="Alkaline_phosphatase_core_sf"/>
</dbReference>
<evidence type="ECO:0000256" key="7">
    <source>
        <dbReference type="PIRSR" id="PIRSR601952-1"/>
    </source>
</evidence>
<feature type="binding site" evidence="8">
    <location>
        <position position="299"/>
    </location>
    <ligand>
        <name>Zn(2+)</name>
        <dbReference type="ChEBI" id="CHEBI:29105"/>
        <label>2</label>
    </ligand>
</feature>
<keyword evidence="3 8" id="KW-0479">Metal-binding</keyword>
<feature type="binding site" evidence="8">
    <location>
        <position position="135"/>
    </location>
    <ligand>
        <name>Mg(2+)</name>
        <dbReference type="ChEBI" id="CHEBI:18420"/>
    </ligand>
</feature>
<comment type="cofactor">
    <cofactor evidence="8">
        <name>Zn(2+)</name>
        <dbReference type="ChEBI" id="CHEBI:29105"/>
    </cofactor>
    <text evidence="8">Binds 2 Zn(2+) ions.</text>
</comment>
<feature type="binding site" evidence="8">
    <location>
        <position position="133"/>
    </location>
    <ligand>
        <name>Mg(2+)</name>
        <dbReference type="ChEBI" id="CHEBI:18420"/>
    </ligand>
</feature>
<feature type="binding site" evidence="8">
    <location>
        <position position="251"/>
    </location>
    <ligand>
        <name>Mg(2+)</name>
        <dbReference type="ChEBI" id="CHEBI:18420"/>
    </ligand>
</feature>
<comment type="caution">
    <text evidence="11">The sequence shown here is derived from an EMBL/GenBank/DDBJ whole genome shotgun (WGS) entry which is preliminary data.</text>
</comment>
<feature type="chain" id="PRO_5038956292" evidence="10">
    <location>
        <begin position="24"/>
        <end position="379"/>
    </location>
</feature>
<dbReference type="SUPFAM" id="SSF53649">
    <property type="entry name" value="Alkaline phosphatase-like"/>
    <property type="match status" value="1"/>
</dbReference>
<dbReference type="Proteomes" id="UP000823641">
    <property type="component" value="Unassembled WGS sequence"/>
</dbReference>
<dbReference type="PROSITE" id="PS00123">
    <property type="entry name" value="ALKALINE_PHOSPHATASE"/>
    <property type="match status" value="1"/>
</dbReference>
<dbReference type="InterPro" id="IPR001952">
    <property type="entry name" value="Alkaline_phosphatase"/>
</dbReference>
<evidence type="ECO:0000256" key="6">
    <source>
        <dbReference type="ARBA" id="ARBA00022842"/>
    </source>
</evidence>
<protein>
    <submittedName>
        <fullName evidence="11">Alkaline phosphatase</fullName>
    </submittedName>
</protein>